<dbReference type="GO" id="GO:0006897">
    <property type="term" value="P:endocytosis"/>
    <property type="evidence" value="ECO:0007669"/>
    <property type="project" value="TreeGrafter"/>
</dbReference>
<dbReference type="InterPro" id="IPR016024">
    <property type="entry name" value="ARM-type_fold"/>
</dbReference>
<dbReference type="GO" id="GO:0005768">
    <property type="term" value="C:endosome"/>
    <property type="evidence" value="ECO:0007669"/>
    <property type="project" value="TreeGrafter"/>
</dbReference>
<dbReference type="CDD" id="cd00870">
    <property type="entry name" value="PI3Ka_III"/>
    <property type="match status" value="1"/>
</dbReference>
<comment type="similarity">
    <text evidence="8 9">Belongs to the PI3/PI4-kinase family.</text>
</comment>
<dbReference type="Gene3D" id="1.10.1070.11">
    <property type="entry name" value="Phosphatidylinositol 3-/4-kinase, catalytic domain"/>
    <property type="match status" value="1"/>
</dbReference>
<dbReference type="AlphaFoldDB" id="A0A482X6N8"/>
<dbReference type="SMART" id="SM00145">
    <property type="entry name" value="PI3Ka"/>
    <property type="match status" value="1"/>
</dbReference>
<dbReference type="PROSITE" id="PS50290">
    <property type="entry name" value="PI3_4_KINASE_3"/>
    <property type="match status" value="1"/>
</dbReference>
<dbReference type="SUPFAM" id="SSF56112">
    <property type="entry name" value="Protein kinase-like (PK-like)"/>
    <property type="match status" value="1"/>
</dbReference>
<dbReference type="FunFam" id="3.30.1010.10:FF:000002">
    <property type="entry name" value="Phosphatidylinositol 3-kinase catalytic subunit type 3"/>
    <property type="match status" value="1"/>
</dbReference>
<dbReference type="PROSITE" id="PS00916">
    <property type="entry name" value="PI3_4_KINASE_2"/>
    <property type="match status" value="1"/>
</dbReference>
<dbReference type="GO" id="GO:0005524">
    <property type="term" value="F:ATP binding"/>
    <property type="evidence" value="ECO:0007669"/>
    <property type="project" value="UniProtKB-UniRule"/>
</dbReference>
<proteinExistence type="inferred from homology"/>
<dbReference type="EC" id="2.7.1.137" evidence="1 8"/>
<organism evidence="13 14">
    <name type="scientific">Laodelphax striatellus</name>
    <name type="common">Small brown planthopper</name>
    <name type="synonym">Delphax striatella</name>
    <dbReference type="NCBI Taxonomy" id="195883"/>
    <lineage>
        <taxon>Eukaryota</taxon>
        <taxon>Metazoa</taxon>
        <taxon>Ecdysozoa</taxon>
        <taxon>Arthropoda</taxon>
        <taxon>Hexapoda</taxon>
        <taxon>Insecta</taxon>
        <taxon>Pterygota</taxon>
        <taxon>Neoptera</taxon>
        <taxon>Paraneoptera</taxon>
        <taxon>Hemiptera</taxon>
        <taxon>Auchenorrhyncha</taxon>
        <taxon>Fulgoroidea</taxon>
        <taxon>Delphacidae</taxon>
        <taxon>Criomorphinae</taxon>
        <taxon>Laodelphax</taxon>
    </lineage>
</organism>
<evidence type="ECO:0000256" key="9">
    <source>
        <dbReference type="PROSITE-ProRule" id="PRU00880"/>
    </source>
</evidence>
<protein>
    <recommendedName>
        <fullName evidence="2 8">Phosphatidylinositol 3-kinase catalytic subunit type 3</fullName>
        <ecNumber evidence="1 8">2.7.1.137</ecNumber>
    </recommendedName>
</protein>
<dbReference type="SMART" id="SM00142">
    <property type="entry name" value="PI3K_C2"/>
    <property type="match status" value="1"/>
</dbReference>
<evidence type="ECO:0000259" key="11">
    <source>
        <dbReference type="PROSITE" id="PS51545"/>
    </source>
</evidence>
<dbReference type="OrthoDB" id="67688at2759"/>
<dbReference type="GO" id="GO:0034272">
    <property type="term" value="C:phosphatidylinositol 3-kinase complex, class III, type II"/>
    <property type="evidence" value="ECO:0007669"/>
    <property type="project" value="TreeGrafter"/>
</dbReference>
<dbReference type="GO" id="GO:0000045">
    <property type="term" value="P:autophagosome assembly"/>
    <property type="evidence" value="ECO:0007669"/>
    <property type="project" value="TreeGrafter"/>
</dbReference>
<keyword evidence="5 8" id="KW-0418">Kinase</keyword>
<dbReference type="PROSITE" id="PS51547">
    <property type="entry name" value="C2_PI3K"/>
    <property type="match status" value="1"/>
</dbReference>
<name>A0A482X6N8_LAOST</name>
<dbReference type="GO" id="GO:0000407">
    <property type="term" value="C:phagophore assembly site"/>
    <property type="evidence" value="ECO:0007669"/>
    <property type="project" value="TreeGrafter"/>
</dbReference>
<dbReference type="CDD" id="cd08397">
    <property type="entry name" value="C2_PI3K_class_III"/>
    <property type="match status" value="1"/>
</dbReference>
<dbReference type="InterPro" id="IPR036940">
    <property type="entry name" value="PI3/4_kinase_cat_sf"/>
</dbReference>
<dbReference type="InterPro" id="IPR008290">
    <property type="entry name" value="PI3K_Vps34"/>
</dbReference>
<dbReference type="InterPro" id="IPR001263">
    <property type="entry name" value="PI3K_accessory_dom"/>
</dbReference>
<gene>
    <name evidence="13" type="ORF">LSTR_LSTR010800</name>
</gene>
<evidence type="ECO:0000259" key="12">
    <source>
        <dbReference type="PROSITE" id="PS51547"/>
    </source>
</evidence>
<feature type="domain" description="C2 PI3K-type" evidence="12">
    <location>
        <begin position="18"/>
        <end position="184"/>
    </location>
</feature>
<dbReference type="SMR" id="A0A482X6N8"/>
<dbReference type="Gene3D" id="2.60.40.150">
    <property type="entry name" value="C2 domain"/>
    <property type="match status" value="1"/>
</dbReference>
<dbReference type="InterPro" id="IPR042236">
    <property type="entry name" value="PI3K_accessory_sf"/>
</dbReference>
<dbReference type="Pfam" id="PF00613">
    <property type="entry name" value="PI3Ka"/>
    <property type="match status" value="1"/>
</dbReference>
<dbReference type="PANTHER" id="PTHR10048:SF7">
    <property type="entry name" value="PHOSPHATIDYLINOSITOL 3-KINASE CATALYTIC SUBUNIT TYPE 3"/>
    <property type="match status" value="1"/>
</dbReference>
<evidence type="ECO:0000256" key="2">
    <source>
        <dbReference type="ARBA" id="ARBA00019787"/>
    </source>
</evidence>
<dbReference type="SMART" id="SM00146">
    <property type="entry name" value="PI3Kc"/>
    <property type="match status" value="1"/>
</dbReference>
<evidence type="ECO:0000313" key="13">
    <source>
        <dbReference type="EMBL" id="RZF41148.1"/>
    </source>
</evidence>
<evidence type="ECO:0000256" key="5">
    <source>
        <dbReference type="ARBA" id="ARBA00022777"/>
    </source>
</evidence>
<dbReference type="EMBL" id="QKKF02017192">
    <property type="protein sequence ID" value="RZF41148.1"/>
    <property type="molecule type" value="Genomic_DNA"/>
</dbReference>
<dbReference type="InterPro" id="IPR035892">
    <property type="entry name" value="C2_domain_sf"/>
</dbReference>
<dbReference type="InParanoid" id="A0A482X6N8"/>
<dbReference type="GO" id="GO:0034271">
    <property type="term" value="C:phosphatidylinositol 3-kinase complex, class III, type I"/>
    <property type="evidence" value="ECO:0007669"/>
    <property type="project" value="TreeGrafter"/>
</dbReference>
<dbReference type="CDD" id="cd00896">
    <property type="entry name" value="PI3Kc_III"/>
    <property type="match status" value="1"/>
</dbReference>
<dbReference type="InterPro" id="IPR002420">
    <property type="entry name" value="PI3K-type_C2_dom"/>
</dbReference>
<dbReference type="STRING" id="195883.A0A482X6N8"/>
<dbReference type="FunFam" id="1.10.1070.11:FF:000002">
    <property type="entry name" value="Phosphatidylinositol 3-kinase catalytic subunit type 3"/>
    <property type="match status" value="1"/>
</dbReference>
<reference evidence="13 14" key="1">
    <citation type="journal article" date="2017" name="Gigascience">
        <title>Genome sequence of the small brown planthopper, Laodelphax striatellus.</title>
        <authorList>
            <person name="Zhu J."/>
            <person name="Jiang F."/>
            <person name="Wang X."/>
            <person name="Yang P."/>
            <person name="Bao Y."/>
            <person name="Zhao W."/>
            <person name="Wang W."/>
            <person name="Lu H."/>
            <person name="Wang Q."/>
            <person name="Cui N."/>
            <person name="Li J."/>
            <person name="Chen X."/>
            <person name="Luo L."/>
            <person name="Yu J."/>
            <person name="Kang L."/>
            <person name="Cui F."/>
        </authorList>
    </citation>
    <scope>NUCLEOTIDE SEQUENCE [LARGE SCALE GENOMIC DNA]</scope>
    <source>
        <strain evidence="13">Lst14</strain>
    </source>
</reference>
<dbReference type="Pfam" id="PF00792">
    <property type="entry name" value="PI3K_C2"/>
    <property type="match status" value="1"/>
</dbReference>
<dbReference type="PANTHER" id="PTHR10048">
    <property type="entry name" value="PHOSPHATIDYLINOSITOL KINASE"/>
    <property type="match status" value="1"/>
</dbReference>
<keyword evidence="6 8" id="KW-0067">ATP-binding</keyword>
<keyword evidence="14" id="KW-1185">Reference proteome</keyword>
<evidence type="ECO:0000256" key="6">
    <source>
        <dbReference type="ARBA" id="ARBA00022840"/>
    </source>
</evidence>
<sequence length="889" mass="102448">MNFESELDTFRYVYSCNVDTPLQIKIGTLEGDICTNSECSFKDTHPARFKKRPGIESDLIVSAQVFADNRPLSLPISSSSKAFSNHWKWNEWISFPLLFSDLPRRSLLALTVYYTDQGVVKPVGGTTVELFGKYSLFRQGVKDLKIWPHEVADGNVNTKTPGKIQGDFKKHSLLKLAKKHKTGELAKIDWLDKLTFREVEILYEMEKRKSNNWYLMIEFPQVMLNDLLYSIVYYEKDGDDIHLYKSESNRIMLKDPENLEDNLNLVEDKNHKLARSIRTGGDYDRSIKPNSTVRDSLNKIILYPSTTQLSVEEKDLIWKYRYYLSKQKKALSKFVKSVNWNMEAEAVQAVDMMEEWAPMDVEDALELLSPAFSHPSVRKYAISRLQQATDDDLLSYLLQLVQALRYEDFESIDESFALLPSSVSFTENSEVLNENDDIGEQEDNNSKFNVDVEHREKSEESEFFMGTSKFDLVNFLISRTCANPILANNFYWYLATECEQKETASNSSDIHLEVRSMFRKVSTLLSSALQTNSEKSKVFYKSLLKQQNFIKNLENVMKAVARESGNRTKKIEKLRSLLADSESDLNFTDFDEFFFPLDPRIQVKGIYAEKSYLFKSSMMPSLLTFLTTEGTEYITIFKNGDDLRQDQLVVQIINLMDKLLQNENLDLKLTPYKVLATSTKTGFVQYIKSVSIAEILSTEGTIQNFLRKNNFNKAGPYEIAPEIMDTYIKSCAGYCVITYILGVGDRHLDNLLLTSNGKLFHIDFGYILGRDPHPLPPPMKLTKEMIEAMGGVNSEQYKRFCKLCYTIFLHLRRHANLILNLFALMVDASVPDIALEPDKAVKKVQEKFRLDLEDEEACIYFKSQLDMSVTALMATVVERMHRFAQYMRK</sequence>
<evidence type="ECO:0000313" key="14">
    <source>
        <dbReference type="Proteomes" id="UP000291343"/>
    </source>
</evidence>
<dbReference type="Proteomes" id="UP000291343">
    <property type="component" value="Unassembled WGS sequence"/>
</dbReference>
<dbReference type="GO" id="GO:0016303">
    <property type="term" value="F:1-phosphatidylinositol-3-kinase activity"/>
    <property type="evidence" value="ECO:0007669"/>
    <property type="project" value="UniProtKB-UniRule"/>
</dbReference>
<dbReference type="InterPro" id="IPR000403">
    <property type="entry name" value="PI3/4_kinase_cat_dom"/>
</dbReference>
<dbReference type="InterPro" id="IPR015433">
    <property type="entry name" value="PI3/4_kinase"/>
</dbReference>
<dbReference type="InterPro" id="IPR057756">
    <property type="entry name" value="PI3-kinase_type3/VPS34_cat"/>
</dbReference>
<evidence type="ECO:0000256" key="8">
    <source>
        <dbReference type="PIRNR" id="PIRNR000587"/>
    </source>
</evidence>
<keyword evidence="4 8" id="KW-0547">Nucleotide-binding</keyword>
<dbReference type="Gene3D" id="3.30.1010.10">
    <property type="entry name" value="Phosphatidylinositol 3-kinase Catalytic Subunit, Chain A, domain 4"/>
    <property type="match status" value="1"/>
</dbReference>
<dbReference type="PROSITE" id="PS51545">
    <property type="entry name" value="PIK_HELICAL"/>
    <property type="match status" value="1"/>
</dbReference>
<comment type="catalytic activity">
    <reaction evidence="7">
        <text>a 1,2-diacyl-sn-glycero-3-phospho-(1D-myo-inositol) + ATP = a 1,2-diacyl-sn-glycero-3-phospho-(1D-myo-inositol-3-phosphate) + ADP + H(+)</text>
        <dbReference type="Rhea" id="RHEA:12709"/>
        <dbReference type="ChEBI" id="CHEBI:15378"/>
        <dbReference type="ChEBI" id="CHEBI:30616"/>
        <dbReference type="ChEBI" id="CHEBI:57880"/>
        <dbReference type="ChEBI" id="CHEBI:58088"/>
        <dbReference type="ChEBI" id="CHEBI:456216"/>
        <dbReference type="EC" id="2.7.1.137"/>
    </reaction>
    <physiologicalReaction direction="left-to-right" evidence="7">
        <dbReference type="Rhea" id="RHEA:12710"/>
    </physiologicalReaction>
</comment>
<dbReference type="GO" id="GO:0005777">
    <property type="term" value="C:peroxisome"/>
    <property type="evidence" value="ECO:0007669"/>
    <property type="project" value="TreeGrafter"/>
</dbReference>
<accession>A0A482X6N8</accession>
<dbReference type="Gene3D" id="1.25.40.70">
    <property type="entry name" value="Phosphatidylinositol 3-kinase, accessory domain (PIK)"/>
    <property type="match status" value="1"/>
</dbReference>
<feature type="domain" description="PIK helical" evidence="11">
    <location>
        <begin position="283"/>
        <end position="518"/>
    </location>
</feature>
<dbReference type="GO" id="GO:0048015">
    <property type="term" value="P:phosphatidylinositol-mediated signaling"/>
    <property type="evidence" value="ECO:0007669"/>
    <property type="project" value="TreeGrafter"/>
</dbReference>
<evidence type="ECO:0000256" key="1">
    <source>
        <dbReference type="ARBA" id="ARBA00012073"/>
    </source>
</evidence>
<evidence type="ECO:0000256" key="4">
    <source>
        <dbReference type="ARBA" id="ARBA00022741"/>
    </source>
</evidence>
<feature type="domain" description="PI3K/PI4K catalytic" evidence="10">
    <location>
        <begin position="607"/>
        <end position="873"/>
    </location>
</feature>
<evidence type="ECO:0000256" key="7">
    <source>
        <dbReference type="ARBA" id="ARBA00023985"/>
    </source>
</evidence>
<dbReference type="PIRSF" id="PIRSF000587">
    <property type="entry name" value="PI3K_Vps34"/>
    <property type="match status" value="1"/>
</dbReference>
<comment type="caution">
    <text evidence="13">The sequence shown here is derived from an EMBL/GenBank/DDBJ whole genome shotgun (WGS) entry which is preliminary data.</text>
</comment>
<dbReference type="SUPFAM" id="SSF48371">
    <property type="entry name" value="ARM repeat"/>
    <property type="match status" value="1"/>
</dbReference>
<evidence type="ECO:0000256" key="3">
    <source>
        <dbReference type="ARBA" id="ARBA00022679"/>
    </source>
</evidence>
<dbReference type="InterPro" id="IPR018936">
    <property type="entry name" value="PI3/4_kinase_CS"/>
</dbReference>
<keyword evidence="3 8" id="KW-0808">Transferase</keyword>
<dbReference type="SUPFAM" id="SSF49562">
    <property type="entry name" value="C2 domain (Calcium/lipid-binding domain, CaLB)"/>
    <property type="match status" value="1"/>
</dbReference>
<dbReference type="InterPro" id="IPR011009">
    <property type="entry name" value="Kinase-like_dom_sf"/>
</dbReference>
<dbReference type="Pfam" id="PF00454">
    <property type="entry name" value="PI3_PI4_kinase"/>
    <property type="match status" value="1"/>
</dbReference>
<dbReference type="PROSITE" id="PS00915">
    <property type="entry name" value="PI3_4_KINASE_1"/>
    <property type="match status" value="1"/>
</dbReference>
<evidence type="ECO:0000259" key="10">
    <source>
        <dbReference type="PROSITE" id="PS50290"/>
    </source>
</evidence>